<evidence type="ECO:0008006" key="4">
    <source>
        <dbReference type="Google" id="ProtNLM"/>
    </source>
</evidence>
<dbReference type="Gene3D" id="2.20.25.190">
    <property type="match status" value="1"/>
</dbReference>
<evidence type="ECO:0000313" key="2">
    <source>
        <dbReference type="EMBL" id="UYP45915.1"/>
    </source>
</evidence>
<reference evidence="2" key="1">
    <citation type="submission" date="2022-09" db="EMBL/GenBank/DDBJ databases">
        <title>Actin cytoskeleton and complex cell architecture in an #Asgard archaeon.</title>
        <authorList>
            <person name="Ponce Toledo R.I."/>
            <person name="Schleper C."/>
            <person name="Rodrigues Oliveira T."/>
            <person name="Wollweber F."/>
            <person name="Xu J."/>
            <person name="Rittmann S."/>
            <person name="Klingl A."/>
            <person name="Pilhofer M."/>
        </authorList>
    </citation>
    <scope>NUCLEOTIDE SEQUENCE</scope>
    <source>
        <strain evidence="2">B-35</strain>
    </source>
</reference>
<organism evidence="2 3">
    <name type="scientific">Candidatus Lokiarchaeum ossiferum</name>
    <dbReference type="NCBI Taxonomy" id="2951803"/>
    <lineage>
        <taxon>Archaea</taxon>
        <taxon>Promethearchaeati</taxon>
        <taxon>Promethearchaeota</taxon>
        <taxon>Promethearchaeia</taxon>
        <taxon>Promethearchaeales</taxon>
        <taxon>Promethearchaeaceae</taxon>
        <taxon>Candidatus Lokiarchaeum</taxon>
    </lineage>
</organism>
<dbReference type="EMBL" id="CP104013">
    <property type="protein sequence ID" value="UYP45915.1"/>
    <property type="molecule type" value="Genomic_DNA"/>
</dbReference>
<evidence type="ECO:0000313" key="3">
    <source>
        <dbReference type="Proteomes" id="UP001208689"/>
    </source>
</evidence>
<protein>
    <recommendedName>
        <fullName evidence="4">Transcription elongation factor Elf1 like protein</fullName>
    </recommendedName>
</protein>
<evidence type="ECO:0000256" key="1">
    <source>
        <dbReference type="ARBA" id="ARBA00022833"/>
    </source>
</evidence>
<dbReference type="Pfam" id="PF05129">
    <property type="entry name" value="Zn_ribbon_Elf1"/>
    <property type="match status" value="1"/>
</dbReference>
<proteinExistence type="predicted"/>
<dbReference type="SUPFAM" id="SSF57783">
    <property type="entry name" value="Zinc beta-ribbon"/>
    <property type="match status" value="1"/>
</dbReference>
<keyword evidence="1" id="KW-0862">Zinc</keyword>
<dbReference type="InterPro" id="IPR038567">
    <property type="entry name" value="T_Elf1_sf"/>
</dbReference>
<dbReference type="PANTHER" id="PTHR20934">
    <property type="entry name" value="TRANSCRIPTION ELONGATION FACTOR 1 HOMOLOG"/>
    <property type="match status" value="1"/>
</dbReference>
<dbReference type="PANTHER" id="PTHR20934:SF0">
    <property type="entry name" value="TRANSCRIPTION ELONGATION FACTOR 1 HOMOLOG"/>
    <property type="match status" value="1"/>
</dbReference>
<accession>A0ABY6HQY0</accession>
<keyword evidence="3" id="KW-1185">Reference proteome</keyword>
<sequence>MGRRKRKKITYRPVRSLPKIFTCPKCGHKTMKANLKHAEDRVLIVCGHCGEQQAVGKHELTEPVDAFGDFIDIYYKDQEYERLTRREEKLLEKQQYSELSLVYSFLSDTAQINADKALEEYELNKDPEDLSNAEQWQETARQYKENEKKLTEQLKSGVIVDAELEDEVYDEIEDNPFDEGEAKISEKPKRKSNIEDVLGDLGFLEF</sequence>
<name>A0ABY6HQY0_9ARCH</name>
<dbReference type="Proteomes" id="UP001208689">
    <property type="component" value="Chromosome"/>
</dbReference>
<gene>
    <name evidence="2" type="ORF">NEF87_002200</name>
</gene>
<dbReference type="InterPro" id="IPR007808">
    <property type="entry name" value="Elf1"/>
</dbReference>